<accession>A0A4Q7ZHR0</accession>
<dbReference type="Gene3D" id="3.90.1570.10">
    <property type="entry name" value="tt1808, chain A"/>
    <property type="match status" value="1"/>
</dbReference>
<dbReference type="CDD" id="cd06260">
    <property type="entry name" value="DUF820-like"/>
    <property type="match status" value="1"/>
</dbReference>
<protein>
    <submittedName>
        <fullName evidence="2">Uma2 family endonuclease</fullName>
    </submittedName>
</protein>
<dbReference type="RefSeq" id="WP_130508751.1">
    <property type="nucleotide sequence ID" value="NZ_SHKY01000001.1"/>
</dbReference>
<sequence length="199" mass="22003">MAAPAREPSFDILGTLDTPWTAQRALDLLPEHHGPKVEVFRGSVIVTPHAGFDHQAAERQLAFLLHQAARRAGMWAYPEVNIVAGDDLFIPDFVVLRRSGGGRITMPIMDAVLMGEIVSSGNRRKDVIDRPREYAAAGVPYFMRVDFRNRVPSLVLHELADGEYPPVVAAAAGGTFTMREPFPFEIDPGDLLDEQDEQN</sequence>
<keyword evidence="2" id="KW-0540">Nuclease</keyword>
<dbReference type="InterPro" id="IPR012296">
    <property type="entry name" value="Nuclease_put_TT1808"/>
</dbReference>
<evidence type="ECO:0000313" key="3">
    <source>
        <dbReference type="Proteomes" id="UP000292564"/>
    </source>
</evidence>
<dbReference type="SUPFAM" id="SSF52980">
    <property type="entry name" value="Restriction endonuclease-like"/>
    <property type="match status" value="1"/>
</dbReference>
<dbReference type="Pfam" id="PF05685">
    <property type="entry name" value="Uma2"/>
    <property type="match status" value="1"/>
</dbReference>
<dbReference type="PANTHER" id="PTHR35400">
    <property type="entry name" value="SLR1083 PROTEIN"/>
    <property type="match status" value="1"/>
</dbReference>
<dbReference type="InterPro" id="IPR008538">
    <property type="entry name" value="Uma2"/>
</dbReference>
<proteinExistence type="predicted"/>
<organism evidence="2 3">
    <name type="scientific">Krasilnikovia cinnamomea</name>
    <dbReference type="NCBI Taxonomy" id="349313"/>
    <lineage>
        <taxon>Bacteria</taxon>
        <taxon>Bacillati</taxon>
        <taxon>Actinomycetota</taxon>
        <taxon>Actinomycetes</taxon>
        <taxon>Micromonosporales</taxon>
        <taxon>Micromonosporaceae</taxon>
        <taxon>Krasilnikovia</taxon>
    </lineage>
</organism>
<dbReference type="Proteomes" id="UP000292564">
    <property type="component" value="Unassembled WGS sequence"/>
</dbReference>
<keyword evidence="2" id="KW-0255">Endonuclease</keyword>
<dbReference type="GO" id="GO:0004519">
    <property type="term" value="F:endonuclease activity"/>
    <property type="evidence" value="ECO:0007669"/>
    <property type="project" value="UniProtKB-KW"/>
</dbReference>
<keyword evidence="2" id="KW-0378">Hydrolase</keyword>
<evidence type="ECO:0000313" key="2">
    <source>
        <dbReference type="EMBL" id="RZU49725.1"/>
    </source>
</evidence>
<dbReference type="PANTHER" id="PTHR35400:SF3">
    <property type="entry name" value="SLL1072 PROTEIN"/>
    <property type="match status" value="1"/>
</dbReference>
<dbReference type="OrthoDB" id="9799703at2"/>
<comment type="caution">
    <text evidence="2">The sequence shown here is derived from an EMBL/GenBank/DDBJ whole genome shotgun (WGS) entry which is preliminary data.</text>
</comment>
<dbReference type="AlphaFoldDB" id="A0A4Q7ZHR0"/>
<keyword evidence="3" id="KW-1185">Reference proteome</keyword>
<name>A0A4Q7ZHR0_9ACTN</name>
<dbReference type="InterPro" id="IPR011335">
    <property type="entry name" value="Restrct_endonuc-II-like"/>
</dbReference>
<reference evidence="2 3" key="1">
    <citation type="submission" date="2019-02" db="EMBL/GenBank/DDBJ databases">
        <title>Sequencing the genomes of 1000 actinobacteria strains.</title>
        <authorList>
            <person name="Klenk H.-P."/>
        </authorList>
    </citation>
    <scope>NUCLEOTIDE SEQUENCE [LARGE SCALE GENOMIC DNA]</scope>
    <source>
        <strain evidence="2 3">DSM 45162</strain>
    </source>
</reference>
<feature type="domain" description="Putative restriction endonuclease" evidence="1">
    <location>
        <begin position="28"/>
        <end position="185"/>
    </location>
</feature>
<dbReference type="EMBL" id="SHKY01000001">
    <property type="protein sequence ID" value="RZU49725.1"/>
    <property type="molecule type" value="Genomic_DNA"/>
</dbReference>
<evidence type="ECO:0000259" key="1">
    <source>
        <dbReference type="Pfam" id="PF05685"/>
    </source>
</evidence>
<gene>
    <name evidence="2" type="ORF">EV385_1478</name>
</gene>